<dbReference type="InterPro" id="IPR021456">
    <property type="entry name" value="DUF3107"/>
</dbReference>
<keyword evidence="2" id="KW-1185">Reference proteome</keyword>
<evidence type="ECO:0000313" key="1">
    <source>
        <dbReference type="EMBL" id="ENO17334.1"/>
    </source>
</evidence>
<dbReference type="PATRIC" id="fig|888050.3.peg.1794"/>
<protein>
    <recommendedName>
        <fullName evidence="3">ATP-binding protein</fullName>
    </recommendedName>
</protein>
<sequence>MRAVSILMEAHMNIIIGVRGSARELAIDVDLDFDELSSRVEAAIRDGSVLDLVDSKKERYLIPANAIGYVQMSEQAERRVGFAIG</sequence>
<gene>
    <name evidence="1" type="ORF">HMPREF9004_1876</name>
</gene>
<name>N6WAR7_9ACTO</name>
<accession>N6WAR7</accession>
<dbReference type="STRING" id="888050.HMPREF9004_1876"/>
<comment type="caution">
    <text evidence="1">The sequence shown here is derived from an EMBL/GenBank/DDBJ whole genome shotgun (WGS) entry which is preliminary data.</text>
</comment>
<dbReference type="Proteomes" id="UP000013015">
    <property type="component" value="Unassembled WGS sequence"/>
</dbReference>
<dbReference type="Pfam" id="PF11305">
    <property type="entry name" value="DUF3107"/>
    <property type="match status" value="1"/>
</dbReference>
<dbReference type="HOGENOM" id="CLU_168842_2_1_11"/>
<organism evidence="1 2">
    <name type="scientific">Schaalia cardiffensis F0333</name>
    <dbReference type="NCBI Taxonomy" id="888050"/>
    <lineage>
        <taxon>Bacteria</taxon>
        <taxon>Bacillati</taxon>
        <taxon>Actinomycetota</taxon>
        <taxon>Actinomycetes</taxon>
        <taxon>Actinomycetales</taxon>
        <taxon>Actinomycetaceae</taxon>
        <taxon>Schaalia</taxon>
    </lineage>
</organism>
<dbReference type="AlphaFoldDB" id="N6WAR7"/>
<reference evidence="1 2" key="1">
    <citation type="submission" date="2013-03" db="EMBL/GenBank/DDBJ databases">
        <title>Reference genome for the Human Microbiome Project.</title>
        <authorList>
            <person name="Aqrawi P."/>
            <person name="Ayvaz T."/>
            <person name="Bess C."/>
            <person name="Blankenburg K."/>
            <person name="Coyle M."/>
            <person name="Deng J."/>
            <person name="Forbes L."/>
            <person name="Fowler G."/>
            <person name="Francisco L."/>
            <person name="Fu Q."/>
            <person name="Gibbs R."/>
            <person name="Gross S."/>
            <person name="Gubbala S."/>
            <person name="Hale W."/>
            <person name="Hemphill L."/>
            <person name="Highlander S."/>
            <person name="Hirani K."/>
            <person name="Jackson L."/>
            <person name="Jakkamsetti A."/>
            <person name="Javaid M."/>
            <person name="Jayaseelan J.C."/>
            <person name="Jiang H."/>
            <person name="Joshi V."/>
            <person name="Korchina V."/>
            <person name="Kovar C."/>
            <person name="Lara F."/>
            <person name="Lee S."/>
            <person name="Liu Y."/>
            <person name="Mata R."/>
            <person name="Mathew T."/>
            <person name="Munidasa M."/>
            <person name="Muzny D."/>
            <person name="Nazareth L."/>
            <person name="Ngo R."/>
            <person name="Nguyen L."/>
            <person name="Nguyen N."/>
            <person name="Okwuonu G."/>
            <person name="Ongeri F."/>
            <person name="Palculict T."/>
            <person name="Patil S."/>
            <person name="Petrosino J."/>
            <person name="Pham C."/>
            <person name="Pham P."/>
            <person name="Pu L.-L."/>
            <person name="Qin X."/>
            <person name="Qu J."/>
            <person name="Reid J."/>
            <person name="Ross M."/>
            <person name="Ruth R."/>
            <person name="Saada N."/>
            <person name="San Lucas F."/>
            <person name="Santibanez J."/>
            <person name="Shang Y."/>
            <person name="Simmons D."/>
            <person name="Song X.-Z."/>
            <person name="Tang L.-Y."/>
            <person name="Thornton R."/>
            <person name="Warren J."/>
            <person name="Weissenberger G."/>
            <person name="Wilczek-Boney K."/>
            <person name="Worley K."/>
            <person name="Youmans B."/>
            <person name="Zhang J."/>
            <person name="Zhang L."/>
            <person name="Zhao Z."/>
            <person name="Zhou C."/>
            <person name="Zhu D."/>
            <person name="Zhu Y."/>
        </authorList>
    </citation>
    <scope>NUCLEOTIDE SEQUENCE [LARGE SCALE GENOMIC DNA]</scope>
    <source>
        <strain evidence="1 2">F0333</strain>
    </source>
</reference>
<proteinExistence type="predicted"/>
<dbReference type="EMBL" id="AQHZ01000029">
    <property type="protein sequence ID" value="ENO17334.1"/>
    <property type="molecule type" value="Genomic_DNA"/>
</dbReference>
<evidence type="ECO:0000313" key="2">
    <source>
        <dbReference type="Proteomes" id="UP000013015"/>
    </source>
</evidence>
<evidence type="ECO:0008006" key="3">
    <source>
        <dbReference type="Google" id="ProtNLM"/>
    </source>
</evidence>